<keyword evidence="2" id="KW-0805">Transcription regulation</keyword>
<dbReference type="PANTHER" id="PTHR43133">
    <property type="entry name" value="RNA POLYMERASE ECF-TYPE SIGMA FACTO"/>
    <property type="match status" value="1"/>
</dbReference>
<dbReference type="AlphaFoldDB" id="A0A2M7VFT2"/>
<feature type="domain" description="RNA polymerase sigma-70 region 2" evidence="6">
    <location>
        <begin position="26"/>
        <end position="92"/>
    </location>
</feature>
<dbReference type="CDD" id="cd06171">
    <property type="entry name" value="Sigma70_r4"/>
    <property type="match status" value="1"/>
</dbReference>
<evidence type="ECO:0000256" key="4">
    <source>
        <dbReference type="ARBA" id="ARBA00023125"/>
    </source>
</evidence>
<dbReference type="PANTHER" id="PTHR43133:SF52">
    <property type="entry name" value="ECF RNA POLYMERASE SIGMA FACTOR SIGL"/>
    <property type="match status" value="1"/>
</dbReference>
<evidence type="ECO:0000313" key="9">
    <source>
        <dbReference type="Proteomes" id="UP000230405"/>
    </source>
</evidence>
<evidence type="ECO:0000313" key="8">
    <source>
        <dbReference type="EMBL" id="PIZ99485.1"/>
    </source>
</evidence>
<dbReference type="InterPro" id="IPR013249">
    <property type="entry name" value="RNA_pol_sigma70_r4_t2"/>
</dbReference>
<dbReference type="GO" id="GO:0006352">
    <property type="term" value="P:DNA-templated transcription initiation"/>
    <property type="evidence" value="ECO:0007669"/>
    <property type="project" value="InterPro"/>
</dbReference>
<comment type="similarity">
    <text evidence="1">Belongs to the sigma-70 factor family. ECF subfamily.</text>
</comment>
<reference evidence="9" key="1">
    <citation type="submission" date="2017-09" db="EMBL/GenBank/DDBJ databases">
        <title>Depth-based differentiation of microbial function through sediment-hosted aquifers and enrichment of novel symbionts in the deep terrestrial subsurface.</title>
        <authorList>
            <person name="Probst A.J."/>
            <person name="Ladd B."/>
            <person name="Jarett J.K."/>
            <person name="Geller-Mcgrath D.E."/>
            <person name="Sieber C.M.K."/>
            <person name="Emerson J.B."/>
            <person name="Anantharaman K."/>
            <person name="Thomas B.C."/>
            <person name="Malmstrom R."/>
            <person name="Stieglmeier M."/>
            <person name="Klingl A."/>
            <person name="Woyke T."/>
            <person name="Ryan C.M."/>
            <person name="Banfield J.F."/>
        </authorList>
    </citation>
    <scope>NUCLEOTIDE SEQUENCE [LARGE SCALE GENOMIC DNA]</scope>
</reference>
<gene>
    <name evidence="8" type="ORF">COX77_01405</name>
</gene>
<evidence type="ECO:0008006" key="10">
    <source>
        <dbReference type="Google" id="ProtNLM"/>
    </source>
</evidence>
<organism evidence="8 9">
    <name type="scientific">Candidatus Komeilibacteria bacterium CG_4_10_14_0_2_um_filter_37_10</name>
    <dbReference type="NCBI Taxonomy" id="1974470"/>
    <lineage>
        <taxon>Bacteria</taxon>
        <taxon>Candidatus Komeiliibacteriota</taxon>
    </lineage>
</organism>
<evidence type="ECO:0000256" key="1">
    <source>
        <dbReference type="ARBA" id="ARBA00010641"/>
    </source>
</evidence>
<dbReference type="Pfam" id="PF08281">
    <property type="entry name" value="Sigma70_r4_2"/>
    <property type="match status" value="1"/>
</dbReference>
<dbReference type="Gene3D" id="1.10.10.10">
    <property type="entry name" value="Winged helix-like DNA-binding domain superfamily/Winged helix DNA-binding domain"/>
    <property type="match status" value="1"/>
</dbReference>
<dbReference type="InterPro" id="IPR007627">
    <property type="entry name" value="RNA_pol_sigma70_r2"/>
</dbReference>
<dbReference type="SUPFAM" id="SSF88659">
    <property type="entry name" value="Sigma3 and sigma4 domains of RNA polymerase sigma factors"/>
    <property type="match status" value="1"/>
</dbReference>
<dbReference type="InterPro" id="IPR039425">
    <property type="entry name" value="RNA_pol_sigma-70-like"/>
</dbReference>
<dbReference type="NCBIfam" id="TIGR02937">
    <property type="entry name" value="sigma70-ECF"/>
    <property type="match status" value="1"/>
</dbReference>
<sequence>MSKENLKDRILVLRARLGNKAAFGELYNKYVNKLYRFVYFKVNDTELTQDIIAQTFLKFWELIVKEKRISEIQALLYQIAKNLVIDSYREKSNQPLPLLYDTEGEVDPALIVEFDLHAKIDSQLVHRALEQINNADYKEVIVLRYIEGLSITEIAKITDKSTGNIRILNHRALAELKKILHDYL</sequence>
<keyword evidence="4" id="KW-0238">DNA-binding</keyword>
<dbReference type="GO" id="GO:0016987">
    <property type="term" value="F:sigma factor activity"/>
    <property type="evidence" value="ECO:0007669"/>
    <property type="project" value="UniProtKB-KW"/>
</dbReference>
<evidence type="ECO:0000256" key="3">
    <source>
        <dbReference type="ARBA" id="ARBA00023082"/>
    </source>
</evidence>
<evidence type="ECO:0000256" key="2">
    <source>
        <dbReference type="ARBA" id="ARBA00023015"/>
    </source>
</evidence>
<dbReference type="Gene3D" id="1.10.1740.10">
    <property type="match status" value="1"/>
</dbReference>
<dbReference type="Proteomes" id="UP000230405">
    <property type="component" value="Unassembled WGS sequence"/>
</dbReference>
<feature type="domain" description="RNA polymerase sigma factor 70 region 4 type 2" evidence="7">
    <location>
        <begin position="135"/>
        <end position="176"/>
    </location>
</feature>
<dbReference type="SUPFAM" id="SSF88946">
    <property type="entry name" value="Sigma2 domain of RNA polymerase sigma factors"/>
    <property type="match status" value="1"/>
</dbReference>
<dbReference type="InterPro" id="IPR013324">
    <property type="entry name" value="RNA_pol_sigma_r3/r4-like"/>
</dbReference>
<dbReference type="Pfam" id="PF04542">
    <property type="entry name" value="Sigma70_r2"/>
    <property type="match status" value="1"/>
</dbReference>
<dbReference type="EMBL" id="PFPO01000025">
    <property type="protein sequence ID" value="PIZ99485.1"/>
    <property type="molecule type" value="Genomic_DNA"/>
</dbReference>
<evidence type="ECO:0000259" key="7">
    <source>
        <dbReference type="Pfam" id="PF08281"/>
    </source>
</evidence>
<name>A0A2M7VFT2_9BACT</name>
<proteinExistence type="inferred from homology"/>
<dbReference type="InterPro" id="IPR014284">
    <property type="entry name" value="RNA_pol_sigma-70_dom"/>
</dbReference>
<dbReference type="InterPro" id="IPR013325">
    <property type="entry name" value="RNA_pol_sigma_r2"/>
</dbReference>
<comment type="caution">
    <text evidence="8">The sequence shown here is derived from an EMBL/GenBank/DDBJ whole genome shotgun (WGS) entry which is preliminary data.</text>
</comment>
<evidence type="ECO:0000256" key="5">
    <source>
        <dbReference type="ARBA" id="ARBA00023163"/>
    </source>
</evidence>
<protein>
    <recommendedName>
        <fullName evidence="10">RNA polymerase sigma factor</fullName>
    </recommendedName>
</protein>
<accession>A0A2M7VFT2</accession>
<evidence type="ECO:0000259" key="6">
    <source>
        <dbReference type="Pfam" id="PF04542"/>
    </source>
</evidence>
<dbReference type="InterPro" id="IPR036388">
    <property type="entry name" value="WH-like_DNA-bd_sf"/>
</dbReference>
<dbReference type="GO" id="GO:0003677">
    <property type="term" value="F:DNA binding"/>
    <property type="evidence" value="ECO:0007669"/>
    <property type="project" value="UniProtKB-KW"/>
</dbReference>
<keyword evidence="5" id="KW-0804">Transcription</keyword>
<keyword evidence="3" id="KW-0731">Sigma factor</keyword>